<keyword evidence="2" id="KW-1185">Reference proteome</keyword>
<organism evidence="1 2">
    <name type="scientific">Gigaspora rosea</name>
    <dbReference type="NCBI Taxonomy" id="44941"/>
    <lineage>
        <taxon>Eukaryota</taxon>
        <taxon>Fungi</taxon>
        <taxon>Fungi incertae sedis</taxon>
        <taxon>Mucoromycota</taxon>
        <taxon>Glomeromycotina</taxon>
        <taxon>Glomeromycetes</taxon>
        <taxon>Diversisporales</taxon>
        <taxon>Gigasporaceae</taxon>
        <taxon>Gigaspora</taxon>
    </lineage>
</organism>
<evidence type="ECO:0000313" key="1">
    <source>
        <dbReference type="EMBL" id="RIB14965.1"/>
    </source>
</evidence>
<sequence length="77" mass="8820">MNNIIILAQIFISNNIPICSIQLIQRYTCLPMLAIILTHRQNFIYSYFLCLFNQNSVGCASCFILLCTQNSVRQLST</sequence>
<dbReference type="EMBL" id="QKWP01000781">
    <property type="protein sequence ID" value="RIB14965.1"/>
    <property type="molecule type" value="Genomic_DNA"/>
</dbReference>
<proteinExistence type="predicted"/>
<name>A0A397UXS8_9GLOM</name>
<comment type="caution">
    <text evidence="1">The sequence shown here is derived from an EMBL/GenBank/DDBJ whole genome shotgun (WGS) entry which is preliminary data.</text>
</comment>
<gene>
    <name evidence="1" type="ORF">C2G38_2094399</name>
</gene>
<dbReference type="Proteomes" id="UP000266673">
    <property type="component" value="Unassembled WGS sequence"/>
</dbReference>
<dbReference type="AlphaFoldDB" id="A0A397UXS8"/>
<accession>A0A397UXS8</accession>
<evidence type="ECO:0000313" key="2">
    <source>
        <dbReference type="Proteomes" id="UP000266673"/>
    </source>
</evidence>
<protein>
    <submittedName>
        <fullName evidence="1">Uncharacterized protein</fullName>
    </submittedName>
</protein>
<reference evidence="1 2" key="1">
    <citation type="submission" date="2018-06" db="EMBL/GenBank/DDBJ databases">
        <title>Comparative genomics reveals the genomic features of Rhizophagus irregularis, R. cerebriforme, R. diaphanum and Gigaspora rosea, and their symbiotic lifestyle signature.</title>
        <authorList>
            <person name="Morin E."/>
            <person name="San Clemente H."/>
            <person name="Chen E.C.H."/>
            <person name="De La Providencia I."/>
            <person name="Hainaut M."/>
            <person name="Kuo A."/>
            <person name="Kohler A."/>
            <person name="Murat C."/>
            <person name="Tang N."/>
            <person name="Roy S."/>
            <person name="Loubradou J."/>
            <person name="Henrissat B."/>
            <person name="Grigoriev I.V."/>
            <person name="Corradi N."/>
            <person name="Roux C."/>
            <person name="Martin F.M."/>
        </authorList>
    </citation>
    <scope>NUCLEOTIDE SEQUENCE [LARGE SCALE GENOMIC DNA]</scope>
    <source>
        <strain evidence="1 2">DAOM 194757</strain>
    </source>
</reference>